<evidence type="ECO:0000313" key="3">
    <source>
        <dbReference type="Proteomes" id="UP001595896"/>
    </source>
</evidence>
<organism evidence="2 3">
    <name type="scientific">Bacillus daqingensis</name>
    <dbReference type="NCBI Taxonomy" id="872396"/>
    <lineage>
        <taxon>Bacteria</taxon>
        <taxon>Bacillati</taxon>
        <taxon>Bacillota</taxon>
        <taxon>Bacilli</taxon>
        <taxon>Bacillales</taxon>
        <taxon>Bacillaceae</taxon>
        <taxon>Bacillus</taxon>
    </lineage>
</organism>
<name>A0ABV9NVX3_9BACI</name>
<protein>
    <submittedName>
        <fullName evidence="2">Uncharacterized protein</fullName>
    </submittedName>
</protein>
<evidence type="ECO:0000256" key="1">
    <source>
        <dbReference type="SAM" id="MobiDB-lite"/>
    </source>
</evidence>
<comment type="caution">
    <text evidence="2">The sequence shown here is derived from an EMBL/GenBank/DDBJ whole genome shotgun (WGS) entry which is preliminary data.</text>
</comment>
<reference evidence="3" key="1">
    <citation type="journal article" date="2019" name="Int. J. Syst. Evol. Microbiol.">
        <title>The Global Catalogue of Microorganisms (GCM) 10K type strain sequencing project: providing services to taxonomists for standard genome sequencing and annotation.</title>
        <authorList>
            <consortium name="The Broad Institute Genomics Platform"/>
            <consortium name="The Broad Institute Genome Sequencing Center for Infectious Disease"/>
            <person name="Wu L."/>
            <person name="Ma J."/>
        </authorList>
    </citation>
    <scope>NUCLEOTIDE SEQUENCE [LARGE SCALE GENOMIC DNA]</scope>
    <source>
        <strain evidence="3">JCM 12165</strain>
    </source>
</reference>
<keyword evidence="3" id="KW-1185">Reference proteome</keyword>
<evidence type="ECO:0000313" key="2">
    <source>
        <dbReference type="EMBL" id="MFC4736580.1"/>
    </source>
</evidence>
<gene>
    <name evidence="2" type="ORF">ACFO4L_08310</name>
</gene>
<dbReference type="EMBL" id="JBHSGK010000007">
    <property type="protein sequence ID" value="MFC4736580.1"/>
    <property type="molecule type" value="Genomic_DNA"/>
</dbReference>
<proteinExistence type="predicted"/>
<feature type="region of interest" description="Disordered" evidence="1">
    <location>
        <begin position="1"/>
        <end position="44"/>
    </location>
</feature>
<accession>A0ABV9NVX3</accession>
<dbReference type="RefSeq" id="WP_377909217.1">
    <property type="nucleotide sequence ID" value="NZ_JBHSGK010000007.1"/>
</dbReference>
<sequence>MEQARVNHHQAFQPDWQLPNWRISTPGGSERGEDPALPTAGGSG</sequence>
<dbReference type="Proteomes" id="UP001595896">
    <property type="component" value="Unassembled WGS sequence"/>
</dbReference>